<dbReference type="InterPro" id="IPR050111">
    <property type="entry name" value="C-type_lectin/snaclec_domain"/>
</dbReference>
<dbReference type="Proteomes" id="UP001233999">
    <property type="component" value="Unassembled WGS sequence"/>
</dbReference>
<dbReference type="Pfam" id="PF00059">
    <property type="entry name" value="Lectin_C"/>
    <property type="match status" value="1"/>
</dbReference>
<dbReference type="CDD" id="cd00037">
    <property type="entry name" value="CLECT"/>
    <property type="match status" value="1"/>
</dbReference>
<evidence type="ECO:0000313" key="3">
    <source>
        <dbReference type="EMBL" id="KAJ9593481.1"/>
    </source>
</evidence>
<feature type="domain" description="C-type lectin" evidence="2">
    <location>
        <begin position="85"/>
        <end position="202"/>
    </location>
</feature>
<proteinExistence type="predicted"/>
<evidence type="ECO:0000256" key="1">
    <source>
        <dbReference type="SAM" id="SignalP"/>
    </source>
</evidence>
<evidence type="ECO:0000259" key="2">
    <source>
        <dbReference type="PROSITE" id="PS50041"/>
    </source>
</evidence>
<name>A0AAD8A6Q4_DIPPU</name>
<dbReference type="InterPro" id="IPR016187">
    <property type="entry name" value="CTDL_fold"/>
</dbReference>
<organism evidence="3 4">
    <name type="scientific">Diploptera punctata</name>
    <name type="common">Pacific beetle cockroach</name>
    <dbReference type="NCBI Taxonomy" id="6984"/>
    <lineage>
        <taxon>Eukaryota</taxon>
        <taxon>Metazoa</taxon>
        <taxon>Ecdysozoa</taxon>
        <taxon>Arthropoda</taxon>
        <taxon>Hexapoda</taxon>
        <taxon>Insecta</taxon>
        <taxon>Pterygota</taxon>
        <taxon>Neoptera</taxon>
        <taxon>Polyneoptera</taxon>
        <taxon>Dictyoptera</taxon>
        <taxon>Blattodea</taxon>
        <taxon>Blaberoidea</taxon>
        <taxon>Blaberidae</taxon>
        <taxon>Diplopterinae</taxon>
        <taxon>Diploptera</taxon>
    </lineage>
</organism>
<dbReference type="PROSITE" id="PS50041">
    <property type="entry name" value="C_TYPE_LECTIN_2"/>
    <property type="match status" value="1"/>
</dbReference>
<sequence>MILVVNLFLICGIFMKTVHSTKLQCENLSQLAHSENEYNYGICKIHVDQRVERNQDGQSILLNVTLSSSSGCQTKKPEIKGYVHLSGYGYYKYHSSPRTWIQAWDICKSEGGHLAVPNSEEEAKFIGKIPATSYNWAYIGIHDLFKEGKYITVHDETLIEAGFNKWLAPNPNGGTNENCGVIFPTGELGDDSCSHVITFFCEISY</sequence>
<feature type="signal peptide" evidence="1">
    <location>
        <begin position="1"/>
        <end position="20"/>
    </location>
</feature>
<dbReference type="SMART" id="SM00034">
    <property type="entry name" value="CLECT"/>
    <property type="match status" value="1"/>
</dbReference>
<keyword evidence="1" id="KW-0732">Signal</keyword>
<dbReference type="PANTHER" id="PTHR22803">
    <property type="entry name" value="MANNOSE, PHOSPHOLIPASE, LECTIN RECEPTOR RELATED"/>
    <property type="match status" value="1"/>
</dbReference>
<dbReference type="InterPro" id="IPR001304">
    <property type="entry name" value="C-type_lectin-like"/>
</dbReference>
<feature type="chain" id="PRO_5042038357" description="C-type lectin domain-containing protein" evidence="1">
    <location>
        <begin position="21"/>
        <end position="205"/>
    </location>
</feature>
<comment type="caution">
    <text evidence="3">The sequence shown here is derived from an EMBL/GenBank/DDBJ whole genome shotgun (WGS) entry which is preliminary data.</text>
</comment>
<reference evidence="3" key="1">
    <citation type="journal article" date="2023" name="IScience">
        <title>Live-bearing cockroach genome reveals convergent evolutionary mechanisms linked to viviparity in insects and beyond.</title>
        <authorList>
            <person name="Fouks B."/>
            <person name="Harrison M.C."/>
            <person name="Mikhailova A.A."/>
            <person name="Marchal E."/>
            <person name="English S."/>
            <person name="Carruthers M."/>
            <person name="Jennings E.C."/>
            <person name="Chiamaka E.L."/>
            <person name="Frigard R.A."/>
            <person name="Pippel M."/>
            <person name="Attardo G.M."/>
            <person name="Benoit J.B."/>
            <person name="Bornberg-Bauer E."/>
            <person name="Tobe S.S."/>
        </authorList>
    </citation>
    <scope>NUCLEOTIDE SEQUENCE</scope>
    <source>
        <strain evidence="3">Stay&amp;Tobe</strain>
    </source>
</reference>
<gene>
    <name evidence="3" type="ORF">L9F63_014966</name>
</gene>
<keyword evidence="4" id="KW-1185">Reference proteome</keyword>
<reference evidence="3" key="2">
    <citation type="submission" date="2023-05" db="EMBL/GenBank/DDBJ databases">
        <authorList>
            <person name="Fouks B."/>
        </authorList>
    </citation>
    <scope>NUCLEOTIDE SEQUENCE</scope>
    <source>
        <strain evidence="3">Stay&amp;Tobe</strain>
        <tissue evidence="3">Testes</tissue>
    </source>
</reference>
<dbReference type="InterPro" id="IPR016186">
    <property type="entry name" value="C-type_lectin-like/link_sf"/>
</dbReference>
<protein>
    <recommendedName>
        <fullName evidence="2">C-type lectin domain-containing protein</fullName>
    </recommendedName>
</protein>
<dbReference type="SUPFAM" id="SSF56436">
    <property type="entry name" value="C-type lectin-like"/>
    <property type="match status" value="1"/>
</dbReference>
<evidence type="ECO:0000313" key="4">
    <source>
        <dbReference type="Proteomes" id="UP001233999"/>
    </source>
</evidence>
<dbReference type="Gene3D" id="3.10.100.10">
    <property type="entry name" value="Mannose-Binding Protein A, subunit A"/>
    <property type="match status" value="1"/>
</dbReference>
<accession>A0AAD8A6Q4</accession>
<dbReference type="AlphaFoldDB" id="A0AAD8A6Q4"/>
<dbReference type="EMBL" id="JASPKZ010003435">
    <property type="protein sequence ID" value="KAJ9593481.1"/>
    <property type="molecule type" value="Genomic_DNA"/>
</dbReference>